<dbReference type="SUPFAM" id="SSF56349">
    <property type="entry name" value="DNA breaking-rejoining enzymes"/>
    <property type="match status" value="1"/>
</dbReference>
<evidence type="ECO:0000256" key="5">
    <source>
        <dbReference type="PROSITE-ProRule" id="PRU01248"/>
    </source>
</evidence>
<dbReference type="GO" id="GO:0015074">
    <property type="term" value="P:DNA integration"/>
    <property type="evidence" value="ECO:0007669"/>
    <property type="project" value="UniProtKB-KW"/>
</dbReference>
<evidence type="ECO:0000256" key="4">
    <source>
        <dbReference type="ARBA" id="ARBA00023172"/>
    </source>
</evidence>
<keyword evidence="2" id="KW-0229">DNA integration</keyword>
<dbReference type="Pfam" id="PF00589">
    <property type="entry name" value="Phage_integrase"/>
    <property type="match status" value="1"/>
</dbReference>
<dbReference type="InterPro" id="IPR002104">
    <property type="entry name" value="Integrase_catalytic"/>
</dbReference>
<dbReference type="EMBL" id="JGYN01000008">
    <property type="protein sequence ID" value="KFI51737.1"/>
    <property type="molecule type" value="Genomic_DNA"/>
</dbReference>
<keyword evidence="3 5" id="KW-0238">DNA-binding</keyword>
<keyword evidence="9" id="KW-1185">Reference proteome</keyword>
<evidence type="ECO:0000313" key="9">
    <source>
        <dbReference type="Proteomes" id="UP000029108"/>
    </source>
</evidence>
<sequence length="398" mass="45795">MAANARRTKGAGGAFKDKNGTWHFRREIDPDPATGKRRYIEATGKVKSEARARFDEKVSEYERTGMIRSTTSPYVRDYANRWMEDHRKDVKPNTWGNENSWMRAMCEHIGGIRLAALRADDIQRMIRGLQRGRSQSTINCYLSVLSAMLDDAEYEGLIDITPMRHVKRRKNRKRTRAVLSSDDPKRLLAAVYEYQSATDTVEERDMWRLMFELAFSTGMRPGERYALMPFQLERRHGVPGINVCQQIQRYTGGEQAVIPAWLTATHLYGCRWLTTPKSERGNRFIPISEDLWRRLWEHVACWGIGDRQLMFANAYGRPLMGETERKRWRRCLEAAGLPSVDVYSARHWLSTVIGESGASDDERMLIMGHADIETTARYTHWSPQALARTMSAVPDLGA</sequence>
<evidence type="ECO:0000256" key="1">
    <source>
        <dbReference type="ARBA" id="ARBA00008857"/>
    </source>
</evidence>
<dbReference type="eggNOG" id="COG0582">
    <property type="taxonomic scope" value="Bacteria"/>
</dbReference>
<comment type="caution">
    <text evidence="8">The sequence shown here is derived from an EMBL/GenBank/DDBJ whole genome shotgun (WGS) entry which is preliminary data.</text>
</comment>
<dbReference type="GO" id="GO:0003677">
    <property type="term" value="F:DNA binding"/>
    <property type="evidence" value="ECO:0007669"/>
    <property type="project" value="UniProtKB-UniRule"/>
</dbReference>
<evidence type="ECO:0000256" key="3">
    <source>
        <dbReference type="ARBA" id="ARBA00023125"/>
    </source>
</evidence>
<dbReference type="AlphaFoldDB" id="A0A086ZYY7"/>
<dbReference type="PANTHER" id="PTHR30349">
    <property type="entry name" value="PHAGE INTEGRASE-RELATED"/>
    <property type="match status" value="1"/>
</dbReference>
<dbReference type="InterPro" id="IPR010998">
    <property type="entry name" value="Integrase_recombinase_N"/>
</dbReference>
<dbReference type="Pfam" id="PF14659">
    <property type="entry name" value="Phage_int_SAM_3"/>
    <property type="match status" value="1"/>
</dbReference>
<gene>
    <name evidence="8" type="ORF">BBIA_0651</name>
</gene>
<organism evidence="8 9">
    <name type="scientific">Bifidobacterium biavatii DSM 23969</name>
    <dbReference type="NCBI Taxonomy" id="1437608"/>
    <lineage>
        <taxon>Bacteria</taxon>
        <taxon>Bacillati</taxon>
        <taxon>Actinomycetota</taxon>
        <taxon>Actinomycetes</taxon>
        <taxon>Bifidobacteriales</taxon>
        <taxon>Bifidobacteriaceae</taxon>
        <taxon>Bifidobacterium</taxon>
    </lineage>
</organism>
<dbReference type="InterPro" id="IPR013762">
    <property type="entry name" value="Integrase-like_cat_sf"/>
</dbReference>
<name>A0A086ZYY7_9BIFI</name>
<dbReference type="OrthoDB" id="1822491at2"/>
<protein>
    <submittedName>
        <fullName evidence="8">Integrase</fullName>
    </submittedName>
</protein>
<dbReference type="RefSeq" id="WP_033493714.1">
    <property type="nucleotide sequence ID" value="NZ_JDUU01000010.1"/>
</dbReference>
<feature type="domain" description="Core-binding (CB)" evidence="7">
    <location>
        <begin position="73"/>
        <end position="153"/>
    </location>
</feature>
<dbReference type="InterPro" id="IPR011010">
    <property type="entry name" value="DNA_brk_join_enz"/>
</dbReference>
<dbReference type="InterPro" id="IPR044068">
    <property type="entry name" value="CB"/>
</dbReference>
<dbReference type="PROSITE" id="PS51900">
    <property type="entry name" value="CB"/>
    <property type="match status" value="1"/>
</dbReference>
<dbReference type="PROSITE" id="PS51898">
    <property type="entry name" value="TYR_RECOMBINASE"/>
    <property type="match status" value="1"/>
</dbReference>
<proteinExistence type="inferred from homology"/>
<dbReference type="Gene3D" id="1.10.443.10">
    <property type="entry name" value="Intergrase catalytic core"/>
    <property type="match status" value="1"/>
</dbReference>
<feature type="domain" description="Tyr recombinase" evidence="6">
    <location>
        <begin position="174"/>
        <end position="391"/>
    </location>
</feature>
<dbReference type="InterPro" id="IPR050090">
    <property type="entry name" value="Tyrosine_recombinase_XerCD"/>
</dbReference>
<evidence type="ECO:0000259" key="7">
    <source>
        <dbReference type="PROSITE" id="PS51900"/>
    </source>
</evidence>
<evidence type="ECO:0000256" key="2">
    <source>
        <dbReference type="ARBA" id="ARBA00022908"/>
    </source>
</evidence>
<comment type="similarity">
    <text evidence="1">Belongs to the 'phage' integrase family.</text>
</comment>
<reference evidence="8 9" key="1">
    <citation type="submission" date="2014-03" db="EMBL/GenBank/DDBJ databases">
        <title>Genomics of Bifidobacteria.</title>
        <authorList>
            <person name="Ventura M."/>
            <person name="Milani C."/>
            <person name="Lugli G.A."/>
        </authorList>
    </citation>
    <scope>NUCLEOTIDE SEQUENCE [LARGE SCALE GENOMIC DNA]</scope>
    <source>
        <strain evidence="8 9">DSM 23969</strain>
    </source>
</reference>
<dbReference type="GO" id="GO:0006310">
    <property type="term" value="P:DNA recombination"/>
    <property type="evidence" value="ECO:0007669"/>
    <property type="project" value="UniProtKB-KW"/>
</dbReference>
<dbReference type="PANTHER" id="PTHR30349:SF64">
    <property type="entry name" value="PROPHAGE INTEGRASE INTD-RELATED"/>
    <property type="match status" value="1"/>
</dbReference>
<dbReference type="STRING" id="1437608.GCA_000771645_00250"/>
<dbReference type="InterPro" id="IPR004107">
    <property type="entry name" value="Integrase_SAM-like_N"/>
</dbReference>
<dbReference type="CDD" id="cd01189">
    <property type="entry name" value="INT_ICEBs1_C_like"/>
    <property type="match status" value="1"/>
</dbReference>
<accession>A0A086ZYY7</accession>
<evidence type="ECO:0000259" key="6">
    <source>
        <dbReference type="PROSITE" id="PS51898"/>
    </source>
</evidence>
<evidence type="ECO:0000313" key="8">
    <source>
        <dbReference type="EMBL" id="KFI51737.1"/>
    </source>
</evidence>
<keyword evidence="4" id="KW-0233">DNA recombination</keyword>
<dbReference type="Proteomes" id="UP000029108">
    <property type="component" value="Unassembled WGS sequence"/>
</dbReference>
<dbReference type="Gene3D" id="1.10.150.130">
    <property type="match status" value="1"/>
</dbReference>